<keyword evidence="2" id="KW-1185">Reference proteome</keyword>
<protein>
    <recommendedName>
        <fullName evidence="3">Tetratricopeptide repeat protein</fullName>
    </recommendedName>
</protein>
<reference evidence="2" key="1">
    <citation type="journal article" date="2019" name="Int. J. Syst. Evol. Microbiol.">
        <title>The Global Catalogue of Microorganisms (GCM) 10K type strain sequencing project: providing services to taxonomists for standard genome sequencing and annotation.</title>
        <authorList>
            <consortium name="The Broad Institute Genomics Platform"/>
            <consortium name="The Broad Institute Genome Sequencing Center for Infectious Disease"/>
            <person name="Wu L."/>
            <person name="Ma J."/>
        </authorList>
    </citation>
    <scope>NUCLEOTIDE SEQUENCE [LARGE SCALE GENOMIC DNA]</scope>
    <source>
        <strain evidence="2">KCTC 52298</strain>
    </source>
</reference>
<dbReference type="SUPFAM" id="SSF48452">
    <property type="entry name" value="TPR-like"/>
    <property type="match status" value="1"/>
</dbReference>
<dbReference type="Gene3D" id="1.25.40.10">
    <property type="entry name" value="Tetratricopeptide repeat domain"/>
    <property type="match status" value="1"/>
</dbReference>
<proteinExistence type="predicted"/>
<accession>A0ABW5L5T0</accession>
<evidence type="ECO:0008006" key="3">
    <source>
        <dbReference type="Google" id="ProtNLM"/>
    </source>
</evidence>
<sequence length="155" mass="18169">MENSCMKHVEEHWQTLTVSANGAFEQGDWQRALSLYNDALYRAEVLNDHIGDCMRLKIPFIQVFLISCNNLAHTYQQLCREEEGENMLKRGIHYLFHLIRRKQIEFLEVQSDLKAAITNYVSFVQQSEEGETKRQHIVELVNEQLLENDLIATDQ</sequence>
<dbReference type="EMBL" id="JBHULD010000018">
    <property type="protein sequence ID" value="MFD2556532.1"/>
    <property type="molecule type" value="Genomic_DNA"/>
</dbReference>
<gene>
    <name evidence="1" type="ORF">ACFSQW_19200</name>
</gene>
<comment type="caution">
    <text evidence="1">The sequence shown here is derived from an EMBL/GenBank/DDBJ whole genome shotgun (WGS) entry which is preliminary data.</text>
</comment>
<dbReference type="Proteomes" id="UP001597440">
    <property type="component" value="Unassembled WGS sequence"/>
</dbReference>
<dbReference type="InterPro" id="IPR011990">
    <property type="entry name" value="TPR-like_helical_dom_sf"/>
</dbReference>
<name>A0ABW5L5T0_9SPHI</name>
<evidence type="ECO:0000313" key="1">
    <source>
        <dbReference type="EMBL" id="MFD2556532.1"/>
    </source>
</evidence>
<dbReference type="RefSeq" id="WP_210352409.1">
    <property type="nucleotide sequence ID" value="NZ_JAEQMU010000001.1"/>
</dbReference>
<organism evidence="1 2">
    <name type="scientific">Sphingobacterium tabacisoli</name>
    <dbReference type="NCBI Taxonomy" id="2044855"/>
    <lineage>
        <taxon>Bacteria</taxon>
        <taxon>Pseudomonadati</taxon>
        <taxon>Bacteroidota</taxon>
        <taxon>Sphingobacteriia</taxon>
        <taxon>Sphingobacteriales</taxon>
        <taxon>Sphingobacteriaceae</taxon>
        <taxon>Sphingobacterium</taxon>
    </lineage>
</organism>
<evidence type="ECO:0000313" key="2">
    <source>
        <dbReference type="Proteomes" id="UP001597440"/>
    </source>
</evidence>